<evidence type="ECO:0000256" key="1">
    <source>
        <dbReference type="SAM" id="SignalP"/>
    </source>
</evidence>
<protein>
    <submittedName>
        <fullName evidence="2">Uncharacterized protein</fullName>
    </submittedName>
</protein>
<sequence>MEVAGLTVLLAWAGFVRGISKDDAIQKLYGCQSKCVKTYRECCDNSLARWRVCHDLYVWCDRYCQTMFDRTVTT</sequence>
<comment type="caution">
    <text evidence="2">The sequence shown here is derived from an EMBL/GenBank/DDBJ whole genome shotgun (WGS) entry which is preliminary data.</text>
</comment>
<organism evidence="2 3">
    <name type="scientific">Ridgeia piscesae</name>
    <name type="common">Tubeworm</name>
    <dbReference type="NCBI Taxonomy" id="27915"/>
    <lineage>
        <taxon>Eukaryota</taxon>
        <taxon>Metazoa</taxon>
        <taxon>Spiralia</taxon>
        <taxon>Lophotrochozoa</taxon>
        <taxon>Annelida</taxon>
        <taxon>Polychaeta</taxon>
        <taxon>Sedentaria</taxon>
        <taxon>Canalipalpata</taxon>
        <taxon>Sabellida</taxon>
        <taxon>Siboglinidae</taxon>
        <taxon>Ridgeia</taxon>
    </lineage>
</organism>
<keyword evidence="3" id="KW-1185">Reference proteome</keyword>
<dbReference type="Proteomes" id="UP001209878">
    <property type="component" value="Unassembled WGS sequence"/>
</dbReference>
<keyword evidence="1" id="KW-0732">Signal</keyword>
<feature type="signal peptide" evidence="1">
    <location>
        <begin position="1"/>
        <end position="18"/>
    </location>
</feature>
<dbReference type="EMBL" id="JAODUO010001002">
    <property type="protein sequence ID" value="KAK2172004.1"/>
    <property type="molecule type" value="Genomic_DNA"/>
</dbReference>
<name>A0AAD9KIV0_RIDPI</name>
<reference evidence="2" key="1">
    <citation type="journal article" date="2023" name="Mol. Biol. Evol.">
        <title>Third-Generation Sequencing Reveals the Adaptive Role of the Epigenome in Three Deep-Sea Polychaetes.</title>
        <authorList>
            <person name="Perez M."/>
            <person name="Aroh O."/>
            <person name="Sun Y."/>
            <person name="Lan Y."/>
            <person name="Juniper S.K."/>
            <person name="Young C.R."/>
            <person name="Angers B."/>
            <person name="Qian P.Y."/>
        </authorList>
    </citation>
    <scope>NUCLEOTIDE SEQUENCE</scope>
    <source>
        <strain evidence="2">R07B-5</strain>
    </source>
</reference>
<proteinExistence type="predicted"/>
<feature type="chain" id="PRO_5041958459" evidence="1">
    <location>
        <begin position="19"/>
        <end position="74"/>
    </location>
</feature>
<accession>A0AAD9KIV0</accession>
<gene>
    <name evidence="2" type="ORF">NP493_1002g00025</name>
</gene>
<evidence type="ECO:0000313" key="3">
    <source>
        <dbReference type="Proteomes" id="UP001209878"/>
    </source>
</evidence>
<evidence type="ECO:0000313" key="2">
    <source>
        <dbReference type="EMBL" id="KAK2172004.1"/>
    </source>
</evidence>
<dbReference type="AlphaFoldDB" id="A0AAD9KIV0"/>